<comment type="caution">
    <text evidence="2">The sequence shown here is derived from an EMBL/GenBank/DDBJ whole genome shotgun (WGS) entry which is preliminary data.</text>
</comment>
<keyword evidence="1" id="KW-0812">Transmembrane</keyword>
<name>A0ABW3P6K1_9SPHN</name>
<dbReference type="RefSeq" id="WP_380915330.1">
    <property type="nucleotide sequence ID" value="NZ_JBHTLS010000135.1"/>
</dbReference>
<evidence type="ECO:0000256" key="1">
    <source>
        <dbReference type="SAM" id="Phobius"/>
    </source>
</evidence>
<feature type="transmembrane region" description="Helical" evidence="1">
    <location>
        <begin position="20"/>
        <end position="38"/>
    </location>
</feature>
<keyword evidence="3" id="KW-1185">Reference proteome</keyword>
<accession>A0ABW3P6K1</accession>
<proteinExistence type="predicted"/>
<evidence type="ECO:0000313" key="3">
    <source>
        <dbReference type="Proteomes" id="UP001597203"/>
    </source>
</evidence>
<sequence>MEHDNDPTGLWPAIRARSGVILGAVGLFAWLALIWFMFGDVL</sequence>
<dbReference type="Proteomes" id="UP001597203">
    <property type="component" value="Unassembled WGS sequence"/>
</dbReference>
<dbReference type="EMBL" id="JBHTLS010000135">
    <property type="protein sequence ID" value="MFD1107624.1"/>
    <property type="molecule type" value="Genomic_DNA"/>
</dbReference>
<reference evidence="3" key="1">
    <citation type="journal article" date="2019" name="Int. J. Syst. Evol. Microbiol.">
        <title>The Global Catalogue of Microorganisms (GCM) 10K type strain sequencing project: providing services to taxonomists for standard genome sequencing and annotation.</title>
        <authorList>
            <consortium name="The Broad Institute Genomics Platform"/>
            <consortium name="The Broad Institute Genome Sequencing Center for Infectious Disease"/>
            <person name="Wu L."/>
            <person name="Ma J."/>
        </authorList>
    </citation>
    <scope>NUCLEOTIDE SEQUENCE [LARGE SCALE GENOMIC DNA]</scope>
    <source>
        <strain evidence="3">CCUG 54329</strain>
    </source>
</reference>
<keyword evidence="1" id="KW-1133">Transmembrane helix</keyword>
<organism evidence="2 3">
    <name type="scientific">Sphingobium olei</name>
    <dbReference type="NCBI Taxonomy" id="420955"/>
    <lineage>
        <taxon>Bacteria</taxon>
        <taxon>Pseudomonadati</taxon>
        <taxon>Pseudomonadota</taxon>
        <taxon>Alphaproteobacteria</taxon>
        <taxon>Sphingomonadales</taxon>
        <taxon>Sphingomonadaceae</taxon>
        <taxon>Sphingobium</taxon>
    </lineage>
</organism>
<keyword evidence="1" id="KW-0472">Membrane</keyword>
<evidence type="ECO:0000313" key="2">
    <source>
        <dbReference type="EMBL" id="MFD1107624.1"/>
    </source>
</evidence>
<protein>
    <submittedName>
        <fullName evidence="2">Uncharacterized protein</fullName>
    </submittedName>
</protein>
<gene>
    <name evidence="2" type="ORF">ACFQ24_22380</name>
</gene>